<dbReference type="RefSeq" id="WP_107831190.1">
    <property type="nucleotide sequence ID" value="NZ_CP160205.1"/>
</dbReference>
<dbReference type="Pfam" id="PF13715">
    <property type="entry name" value="CarbopepD_reg_2"/>
    <property type="match status" value="1"/>
</dbReference>
<dbReference type="OrthoDB" id="1223654at2"/>
<dbReference type="GO" id="GO:0004180">
    <property type="term" value="F:carboxypeptidase activity"/>
    <property type="evidence" value="ECO:0007669"/>
    <property type="project" value="UniProtKB-KW"/>
</dbReference>
<name>A0A2T5J562_9SPHI</name>
<keyword evidence="3" id="KW-1185">Reference proteome</keyword>
<proteinExistence type="predicted"/>
<evidence type="ECO:0000313" key="3">
    <source>
        <dbReference type="Proteomes" id="UP000244168"/>
    </source>
</evidence>
<comment type="caution">
    <text evidence="2">The sequence shown here is derived from an EMBL/GenBank/DDBJ whole genome shotgun (WGS) entry which is preliminary data.</text>
</comment>
<dbReference type="AlphaFoldDB" id="A0A2T5J562"/>
<protein>
    <submittedName>
        <fullName evidence="2">Carboxypeptidase-like protein</fullName>
    </submittedName>
</protein>
<dbReference type="Proteomes" id="UP000244168">
    <property type="component" value="Unassembled WGS sequence"/>
</dbReference>
<accession>A0A2T5J562</accession>
<gene>
    <name evidence="2" type="ORF">C8P68_11026</name>
</gene>
<dbReference type="SUPFAM" id="SSF49464">
    <property type="entry name" value="Carboxypeptidase regulatory domain-like"/>
    <property type="match status" value="1"/>
</dbReference>
<keyword evidence="2" id="KW-0378">Hydrolase</keyword>
<sequence length="386" mass="44388">MRNLITFFILFLPALALAQSQAISGRVLNMANDKPVAGATVFLDNTIVGISTGDDGTFVLNNVRNGQYNITVSCVGFESHRQAIQFNDLAINTGDIKLMPKVTALKEVSVKYDPDRDRHLGMFIKDFLGSTDNARQCKIKNPEILDLDFDKKKNILNASTDNFLDIDNKALGYTLHYQISKFTLNYKTQQLYYEGSLHFEPMHGSESDEKRWKKARLKAYTGSNMHFLRSCISNKVDDEKFTVRRIIRRPNDERPPDSLIKARLKQLFPPGRNNVYVTLTDSMRYWINKRDLPLYKDELVKMPLVLNEYYKHTTMPGVYQFNCKDLLMISYNKDSDRSTTLAFSKPSYFDDNGVIINPTSVVNEGYWGEQRVANMLPFDYDPRSQD</sequence>
<keyword evidence="1" id="KW-0732">Signal</keyword>
<dbReference type="InterPro" id="IPR008969">
    <property type="entry name" value="CarboxyPept-like_regulatory"/>
</dbReference>
<feature type="signal peptide" evidence="1">
    <location>
        <begin position="1"/>
        <end position="18"/>
    </location>
</feature>
<reference evidence="2 3" key="1">
    <citation type="submission" date="2018-04" db="EMBL/GenBank/DDBJ databases">
        <title>Genomic Encyclopedia of Archaeal and Bacterial Type Strains, Phase II (KMG-II): from individual species to whole genera.</title>
        <authorList>
            <person name="Goeker M."/>
        </authorList>
    </citation>
    <scope>NUCLEOTIDE SEQUENCE [LARGE SCALE GENOMIC DNA]</scope>
    <source>
        <strain evidence="2 3">DSM 26809</strain>
    </source>
</reference>
<organism evidence="2 3">
    <name type="scientific">Mucilaginibacter yixingensis</name>
    <dbReference type="NCBI Taxonomy" id="1295612"/>
    <lineage>
        <taxon>Bacteria</taxon>
        <taxon>Pseudomonadati</taxon>
        <taxon>Bacteroidota</taxon>
        <taxon>Sphingobacteriia</taxon>
        <taxon>Sphingobacteriales</taxon>
        <taxon>Sphingobacteriaceae</taxon>
        <taxon>Mucilaginibacter</taxon>
    </lineage>
</organism>
<keyword evidence="2" id="KW-0121">Carboxypeptidase</keyword>
<dbReference type="Gene3D" id="2.60.40.1120">
    <property type="entry name" value="Carboxypeptidase-like, regulatory domain"/>
    <property type="match status" value="1"/>
</dbReference>
<feature type="chain" id="PRO_5015431303" evidence="1">
    <location>
        <begin position="19"/>
        <end position="386"/>
    </location>
</feature>
<evidence type="ECO:0000313" key="2">
    <source>
        <dbReference type="EMBL" id="PTQ92895.1"/>
    </source>
</evidence>
<dbReference type="EMBL" id="QAOQ01000010">
    <property type="protein sequence ID" value="PTQ92895.1"/>
    <property type="molecule type" value="Genomic_DNA"/>
</dbReference>
<evidence type="ECO:0000256" key="1">
    <source>
        <dbReference type="SAM" id="SignalP"/>
    </source>
</evidence>
<keyword evidence="2" id="KW-0645">Protease</keyword>